<dbReference type="EMBL" id="LUUK01000092">
    <property type="protein sequence ID" value="OAI21791.1"/>
    <property type="molecule type" value="Genomic_DNA"/>
</dbReference>
<evidence type="ECO:0000256" key="1">
    <source>
        <dbReference type="SAM" id="Phobius"/>
    </source>
</evidence>
<organism evidence="3 4">
    <name type="scientific">Methylomonas koyamae</name>
    <dbReference type="NCBI Taxonomy" id="702114"/>
    <lineage>
        <taxon>Bacteria</taxon>
        <taxon>Pseudomonadati</taxon>
        <taxon>Pseudomonadota</taxon>
        <taxon>Gammaproteobacteria</taxon>
        <taxon>Methylococcales</taxon>
        <taxon>Methylococcaceae</taxon>
        <taxon>Methylomonas</taxon>
    </lineage>
</organism>
<keyword evidence="1" id="KW-1133">Transmembrane helix</keyword>
<dbReference type="NCBIfam" id="NF038124">
    <property type="entry name" value="PEP_CTERM_TLD_A"/>
    <property type="match status" value="1"/>
</dbReference>
<comment type="caution">
    <text evidence="3">The sequence shown here is derived from an EMBL/GenBank/DDBJ whole genome shotgun (WGS) entry which is preliminary data.</text>
</comment>
<evidence type="ECO:0000313" key="3">
    <source>
        <dbReference type="EMBL" id="OAI21791.1"/>
    </source>
</evidence>
<accession>A0A177NV48</accession>
<proteinExistence type="predicted"/>
<keyword evidence="1" id="KW-0472">Membrane</keyword>
<dbReference type="Proteomes" id="UP000077628">
    <property type="component" value="Unassembled WGS sequence"/>
</dbReference>
<dbReference type="InterPro" id="IPR006571">
    <property type="entry name" value="TLDc_dom"/>
</dbReference>
<gene>
    <name evidence="3" type="ORF">A1355_23060</name>
</gene>
<feature type="domain" description="TLDc" evidence="2">
    <location>
        <begin position="6"/>
        <end position="186"/>
    </location>
</feature>
<keyword evidence="1" id="KW-0812">Transmembrane</keyword>
<feature type="transmembrane region" description="Helical" evidence="1">
    <location>
        <begin position="180"/>
        <end position="199"/>
    </location>
</feature>
<dbReference type="AlphaFoldDB" id="A0A177NV48"/>
<sequence length="203" mass="21523">MPAQAAIIVGGSSLLTETYLSQLENQLGEGPIALTNIFTKSPGATSVDFHNAVDNKGRTFVVMQAAEDNGNTAVIGGYNPESWNSVAHTNPTQQSSFLFNLSNSQFFLQFGAYITLNQSSYGPSFGSGYDIFVDSSLNNGYSYLATYTNTSSGNSIIDGSHYNGVNVSYGAMEVFTISQVPVPGAAWLFGSAILGLLGLKRRG</sequence>
<dbReference type="PROSITE" id="PS51886">
    <property type="entry name" value="TLDC"/>
    <property type="match status" value="1"/>
</dbReference>
<dbReference type="STRING" id="702114.A1355_23060"/>
<dbReference type="Pfam" id="PF07534">
    <property type="entry name" value="TLD"/>
    <property type="match status" value="1"/>
</dbReference>
<evidence type="ECO:0000259" key="2">
    <source>
        <dbReference type="PROSITE" id="PS51886"/>
    </source>
</evidence>
<name>A0A177NV48_9GAMM</name>
<reference evidence="4" key="1">
    <citation type="submission" date="2016-03" db="EMBL/GenBank/DDBJ databases">
        <authorList>
            <person name="Heylen K."/>
            <person name="De Vos P."/>
            <person name="Vekeman B."/>
        </authorList>
    </citation>
    <scope>NUCLEOTIDE SEQUENCE [LARGE SCALE GENOMIC DNA]</scope>
    <source>
        <strain evidence="4">R-45383</strain>
    </source>
</reference>
<evidence type="ECO:0000313" key="4">
    <source>
        <dbReference type="Proteomes" id="UP000077628"/>
    </source>
</evidence>
<keyword evidence="4" id="KW-1185">Reference proteome</keyword>
<protein>
    <recommendedName>
        <fullName evidence="2">TLDc domain-containing protein</fullName>
    </recommendedName>
</protein>